<dbReference type="InterPro" id="IPR027417">
    <property type="entry name" value="P-loop_NTPase"/>
</dbReference>
<dbReference type="Gene3D" id="3.40.50.300">
    <property type="entry name" value="P-loop containing nucleotide triphosphate hydrolases"/>
    <property type="match status" value="1"/>
</dbReference>
<protein>
    <submittedName>
        <fullName evidence="2">AAA family ATPase</fullName>
    </submittedName>
</protein>
<dbReference type="InterPro" id="IPR011009">
    <property type="entry name" value="Kinase-like_dom_sf"/>
</dbReference>
<sequence>MTIPASQAEVAAFLARHTGATPIETHISAVYVGAAEALKMKKAVALGFLDFSTLGSREAFCRRELALNAPTAPALYRDVVAVTRAPGGGLRLGGEGEALEWVLRMAPLAPGTFLDVMEEIPPEMLDAIADAVAALHAAAPRRAGDAPAAMQRVIEGNRAAGLAVGLALDEWRPEAMLAAVAPLLRARVAQGFFRRCHGDLHLANLCLLDGRPTPFDALEFDEELATIDTGYDLAFLLMDLEHRHGRAAANRVLNRYVAVTGDGGFLAALPIFLSLRALIRAHVEARRGHPSEAYRKAALDYLEPRPQHLVAIGGLQGTGKSHLARALAPAIGAAPGALLLRSDEIRKRQHGVAPETRLPPESYRPEASAKVHADLFAAAGAALAAGHGVVADAVWYDPAMRAEIEATARRAGAVFTGLWLEAPLPVLQARIAARRGDASDADAAVLARTAAADPGAIAWHRVDALDPALLTKALALVPG</sequence>
<gene>
    <name evidence="2" type="ORF">GXW79_11605</name>
</gene>
<dbReference type="RefSeq" id="WP_211874561.1">
    <property type="nucleotide sequence ID" value="NZ_JAAEDH010000012.1"/>
</dbReference>
<dbReference type="EMBL" id="JAAEDH010000012">
    <property type="protein sequence ID" value="MBR0655721.1"/>
    <property type="molecule type" value="Genomic_DNA"/>
</dbReference>
<dbReference type="Pfam" id="PF13671">
    <property type="entry name" value="AAA_33"/>
    <property type="match status" value="1"/>
</dbReference>
<dbReference type="SUPFAM" id="SSF56112">
    <property type="entry name" value="Protein kinase-like (PK-like)"/>
    <property type="match status" value="1"/>
</dbReference>
<dbReference type="SUPFAM" id="SSF52540">
    <property type="entry name" value="P-loop containing nucleoside triphosphate hydrolases"/>
    <property type="match status" value="1"/>
</dbReference>
<comment type="caution">
    <text evidence="2">The sequence shown here is derived from an EMBL/GenBank/DDBJ whole genome shotgun (WGS) entry which is preliminary data.</text>
</comment>
<name>A0AAF1KM42_9PROT</name>
<proteinExistence type="predicted"/>
<reference evidence="2" key="2">
    <citation type="journal article" date="2021" name="Syst. Appl. Microbiol.">
        <title>Roseomonas hellenica sp. nov., isolated from roots of wild-growing Alkanna tinctoria.</title>
        <authorList>
            <person name="Rat A."/>
            <person name="Naranjo H.D."/>
            <person name="Lebbe L."/>
            <person name="Cnockaert M."/>
            <person name="Krigas N."/>
            <person name="Grigoriadou K."/>
            <person name="Maloupa E."/>
            <person name="Willems A."/>
        </authorList>
    </citation>
    <scope>NUCLEOTIDE SEQUENCE</scope>
    <source>
        <strain evidence="2">LMG 28251</strain>
    </source>
</reference>
<dbReference type="AlphaFoldDB" id="A0AAF1KM42"/>
<keyword evidence="3" id="KW-1185">Reference proteome</keyword>
<dbReference type="InterPro" id="IPR002575">
    <property type="entry name" value="Aminoglycoside_PTrfase"/>
</dbReference>
<reference evidence="2" key="1">
    <citation type="submission" date="2020-01" db="EMBL/GenBank/DDBJ databases">
        <authorList>
            <person name="Rat A."/>
        </authorList>
    </citation>
    <scope>NUCLEOTIDE SEQUENCE</scope>
    <source>
        <strain evidence="2">LMG 28251</strain>
    </source>
</reference>
<accession>A0AAF1KM42</accession>
<feature type="domain" description="Aminoglycoside phosphotransferase" evidence="1">
    <location>
        <begin position="93"/>
        <end position="257"/>
    </location>
</feature>
<evidence type="ECO:0000259" key="1">
    <source>
        <dbReference type="Pfam" id="PF01636"/>
    </source>
</evidence>
<dbReference type="Pfam" id="PF01636">
    <property type="entry name" value="APH"/>
    <property type="match status" value="1"/>
</dbReference>
<dbReference type="Gene3D" id="3.90.1200.10">
    <property type="match status" value="1"/>
</dbReference>
<evidence type="ECO:0000313" key="3">
    <source>
        <dbReference type="Proteomes" id="UP001196068"/>
    </source>
</evidence>
<evidence type="ECO:0000313" key="2">
    <source>
        <dbReference type="EMBL" id="MBR0655721.1"/>
    </source>
</evidence>
<organism evidence="2 3">
    <name type="scientific">Plastoroseomonas arctica</name>
    <dbReference type="NCBI Taxonomy" id="1509237"/>
    <lineage>
        <taxon>Bacteria</taxon>
        <taxon>Pseudomonadati</taxon>
        <taxon>Pseudomonadota</taxon>
        <taxon>Alphaproteobacteria</taxon>
        <taxon>Acetobacterales</taxon>
        <taxon>Acetobacteraceae</taxon>
        <taxon>Plastoroseomonas</taxon>
    </lineage>
</organism>
<dbReference type="PANTHER" id="PTHR43883:SF1">
    <property type="entry name" value="GLUCONOKINASE"/>
    <property type="match status" value="1"/>
</dbReference>
<dbReference type="Proteomes" id="UP001196068">
    <property type="component" value="Unassembled WGS sequence"/>
</dbReference>
<dbReference type="InterPro" id="IPR052732">
    <property type="entry name" value="Cell-binding_unc_protein"/>
</dbReference>
<dbReference type="PANTHER" id="PTHR43883">
    <property type="entry name" value="SLR0207 PROTEIN"/>
    <property type="match status" value="1"/>
</dbReference>